<dbReference type="SUPFAM" id="SSF56300">
    <property type="entry name" value="Metallo-dependent phosphatases"/>
    <property type="match status" value="1"/>
</dbReference>
<dbReference type="InterPro" id="IPR019079">
    <property type="entry name" value="Capsule_synth_CapA"/>
</dbReference>
<organism evidence="4 5">
    <name type="scientific">Bdellovibrio bacteriovorus str. Tiberius</name>
    <dbReference type="NCBI Taxonomy" id="1069642"/>
    <lineage>
        <taxon>Bacteria</taxon>
        <taxon>Pseudomonadati</taxon>
        <taxon>Bdellovibrionota</taxon>
        <taxon>Bdellovibrionia</taxon>
        <taxon>Bdellovibrionales</taxon>
        <taxon>Pseudobdellovibrionaceae</taxon>
        <taxon>Bdellovibrio</taxon>
    </lineage>
</organism>
<dbReference type="Proteomes" id="UP000010074">
    <property type="component" value="Chromosome"/>
</dbReference>
<gene>
    <name evidence="4" type="ORF">Bdt_2975</name>
</gene>
<proteinExistence type="inferred from homology"/>
<feature type="chain" id="PRO_5003913995" evidence="2">
    <location>
        <begin position="21"/>
        <end position="370"/>
    </location>
</feature>
<dbReference type="Gene3D" id="3.60.21.10">
    <property type="match status" value="1"/>
</dbReference>
<evidence type="ECO:0000313" key="5">
    <source>
        <dbReference type="Proteomes" id="UP000010074"/>
    </source>
</evidence>
<keyword evidence="2" id="KW-0732">Signal</keyword>
<dbReference type="HOGENOM" id="CLU_038823_0_0_7"/>
<comment type="similarity">
    <text evidence="1">Belongs to the CapA family.</text>
</comment>
<dbReference type="RefSeq" id="WP_015092069.1">
    <property type="nucleotide sequence ID" value="NC_019567.1"/>
</dbReference>
<dbReference type="EMBL" id="CP002930">
    <property type="protein sequence ID" value="AFY02650.1"/>
    <property type="molecule type" value="Genomic_DNA"/>
</dbReference>
<reference evidence="4 5" key="1">
    <citation type="journal article" date="2012" name="BMC Genomics">
        <title>Genome analysis of a simultaneously predatory and prey-independent, novel Bdellovibrio bacteriovorus from the River Tiber, supports in silico predictions of both ancient and recent lateral gene transfer from diverse bacteria.</title>
        <authorList>
            <person name="Hobley L."/>
            <person name="Lerner T.R."/>
            <person name="Williams L.E."/>
            <person name="Lambert C."/>
            <person name="Till R."/>
            <person name="Milner D.S."/>
            <person name="Basford S.M."/>
            <person name="Capeness M.J."/>
            <person name="Fenton A.K."/>
            <person name="Atterbury R.J."/>
            <person name="Harris M.A."/>
            <person name="Sockett R.E."/>
        </authorList>
    </citation>
    <scope>NUCLEOTIDE SEQUENCE [LARGE SCALE GENOMIC DNA]</scope>
    <source>
        <strain evidence="4 5">Tiberius</strain>
    </source>
</reference>
<dbReference type="Pfam" id="PF09587">
    <property type="entry name" value="PGA_cap"/>
    <property type="match status" value="1"/>
</dbReference>
<sequence>MRLNKAFLIASLIFVTSAHANKGANCADGSVVLGFAGDILVHDALYKNILPKQNFTSLWNKAIPLFNKADYMTVNLEGPAAVGIDKAGRDVGDQGFTYDLNVYSGTNFSFNFHPQILRDLKSSNVALISTANNHSLDRQWRGVDRTIEAAKNIGLSTVGTRPSYAPNENFYHLADVRGYRMAFVACTEATNGIADTKNQVLSCYGKSQQVETLIRQLRARGDIDGVIVLPHWGVEYSHKPDKSQTTYAKRFLEAGAVAVVGSHPHVLQPWESYRTSDGRLTMIVYSLGNFLAFQAGTEKKTGAVVYLQLGRDMQGRTQVLTSYYTPTYRDGYTVYPISSKGSKDALKEAARHLGTQNRLEPDQKIPRCNQ</sequence>
<evidence type="ECO:0000313" key="4">
    <source>
        <dbReference type="EMBL" id="AFY02650.1"/>
    </source>
</evidence>
<dbReference type="InterPro" id="IPR052169">
    <property type="entry name" value="CW_Biosynth-Accessory"/>
</dbReference>
<evidence type="ECO:0000256" key="1">
    <source>
        <dbReference type="ARBA" id="ARBA00005662"/>
    </source>
</evidence>
<evidence type="ECO:0000256" key="2">
    <source>
        <dbReference type="SAM" id="SignalP"/>
    </source>
</evidence>
<accession>K7Z0T1</accession>
<dbReference type="OrthoDB" id="5288603at2"/>
<evidence type="ECO:0000259" key="3">
    <source>
        <dbReference type="SMART" id="SM00854"/>
    </source>
</evidence>
<dbReference type="KEGG" id="bbat:Bdt_2975"/>
<dbReference type="InterPro" id="IPR029052">
    <property type="entry name" value="Metallo-depent_PP-like"/>
</dbReference>
<name>K7Z0T1_BDEBC</name>
<dbReference type="PANTHER" id="PTHR33393:SF12">
    <property type="entry name" value="CAPSULE BIOSYNTHESIS PROTEIN CAPA"/>
    <property type="match status" value="1"/>
</dbReference>
<feature type="domain" description="Capsule synthesis protein CapA" evidence="3">
    <location>
        <begin position="32"/>
        <end position="294"/>
    </location>
</feature>
<dbReference type="AlphaFoldDB" id="K7Z0T1"/>
<dbReference type="PATRIC" id="fig|1069642.3.peg.2944"/>
<dbReference type="STRING" id="1069642.Bdt_2975"/>
<feature type="signal peptide" evidence="2">
    <location>
        <begin position="1"/>
        <end position="20"/>
    </location>
</feature>
<protein>
    <submittedName>
        <fullName evidence="4">Capsule biosynthesis protein capA</fullName>
    </submittedName>
</protein>
<dbReference type="CDD" id="cd07381">
    <property type="entry name" value="MPP_CapA"/>
    <property type="match status" value="1"/>
</dbReference>
<dbReference type="PANTHER" id="PTHR33393">
    <property type="entry name" value="POLYGLUTAMINE SYNTHESIS ACCESSORY PROTEIN RV0574C-RELATED"/>
    <property type="match status" value="1"/>
</dbReference>
<dbReference type="SMART" id="SM00854">
    <property type="entry name" value="PGA_cap"/>
    <property type="match status" value="1"/>
</dbReference>